<evidence type="ECO:0000256" key="3">
    <source>
        <dbReference type="ARBA" id="ARBA00004648"/>
    </source>
</evidence>
<dbReference type="CTD" id="3772101"/>
<dbReference type="InterPro" id="IPR015338">
    <property type="entry name" value="GT64_dom"/>
</dbReference>
<evidence type="ECO:0000256" key="6">
    <source>
        <dbReference type="ARBA" id="ARBA00012194"/>
    </source>
</evidence>
<dbReference type="InterPro" id="IPR004263">
    <property type="entry name" value="Exostosin"/>
</dbReference>
<dbReference type="Pfam" id="PF03016">
    <property type="entry name" value="Exostosin_GT47"/>
    <property type="match status" value="1"/>
</dbReference>
<evidence type="ECO:0000256" key="4">
    <source>
        <dbReference type="ARBA" id="ARBA00004922"/>
    </source>
</evidence>
<feature type="domain" description="Exostosin GT47" evidence="21">
    <location>
        <begin position="101"/>
        <end position="373"/>
    </location>
</feature>
<dbReference type="SUPFAM" id="SSF53448">
    <property type="entry name" value="Nucleotide-diphospho-sugar transferases"/>
    <property type="match status" value="1"/>
</dbReference>
<dbReference type="GO" id="GO:0000139">
    <property type="term" value="C:Golgi membrane"/>
    <property type="evidence" value="ECO:0007669"/>
    <property type="project" value="UniProtKB-SubCell"/>
</dbReference>
<dbReference type="KEGG" id="soy:115885155"/>
<keyword evidence="8" id="KW-0808">Transferase</keyword>
<comment type="pathway">
    <text evidence="4">Protein modification; protein glycosylation.</text>
</comment>
<dbReference type="RefSeq" id="XP_030759809.1">
    <property type="nucleotide sequence ID" value="XM_030903949.1"/>
</dbReference>
<evidence type="ECO:0000256" key="10">
    <source>
        <dbReference type="ARBA" id="ARBA00022723"/>
    </source>
</evidence>
<dbReference type="GO" id="GO:0015012">
    <property type="term" value="P:heparan sulfate proteoglycan biosynthetic process"/>
    <property type="evidence" value="ECO:0007669"/>
    <property type="project" value="UniProtKB-ARBA"/>
</dbReference>
<keyword evidence="23" id="KW-1185">Reference proteome</keyword>
<keyword evidence="13 20" id="KW-1133">Transmembrane helix</keyword>
<feature type="domain" description="Glycosyl transferase 64" evidence="22">
    <location>
        <begin position="448"/>
        <end position="693"/>
    </location>
</feature>
<keyword evidence="10" id="KW-0479">Metal-binding</keyword>
<dbReference type="Pfam" id="PF09258">
    <property type="entry name" value="Glyco_transf_64"/>
    <property type="match status" value="1"/>
</dbReference>
<feature type="transmembrane region" description="Helical" evidence="20">
    <location>
        <begin position="25"/>
        <end position="45"/>
    </location>
</feature>
<keyword evidence="14" id="KW-0333">Golgi apparatus</keyword>
<keyword evidence="16" id="KW-1015">Disulfide bond</keyword>
<dbReference type="InterPro" id="IPR040911">
    <property type="entry name" value="Exostosin_GT47"/>
</dbReference>
<keyword evidence="15 20" id="KW-0472">Membrane</keyword>
<dbReference type="GO" id="GO:0005789">
    <property type="term" value="C:endoplasmic reticulum membrane"/>
    <property type="evidence" value="ECO:0007669"/>
    <property type="project" value="UniProtKB-SubCell"/>
</dbReference>
<evidence type="ECO:0000256" key="13">
    <source>
        <dbReference type="ARBA" id="ARBA00022989"/>
    </source>
</evidence>
<accession>A0A6J2Y9E8</accession>
<dbReference type="GO" id="GO:0015020">
    <property type="term" value="F:glucuronosyltransferase activity"/>
    <property type="evidence" value="ECO:0007669"/>
    <property type="project" value="UniProtKB-ARBA"/>
</dbReference>
<dbReference type="GO" id="GO:0046872">
    <property type="term" value="F:metal ion binding"/>
    <property type="evidence" value="ECO:0007669"/>
    <property type="project" value="UniProtKB-KW"/>
</dbReference>
<evidence type="ECO:0000256" key="15">
    <source>
        <dbReference type="ARBA" id="ARBA00023136"/>
    </source>
</evidence>
<organism evidence="23 24">
    <name type="scientific">Sitophilus oryzae</name>
    <name type="common">Rice weevil</name>
    <name type="synonym">Curculio oryzae</name>
    <dbReference type="NCBI Taxonomy" id="7048"/>
    <lineage>
        <taxon>Eukaryota</taxon>
        <taxon>Metazoa</taxon>
        <taxon>Ecdysozoa</taxon>
        <taxon>Arthropoda</taxon>
        <taxon>Hexapoda</taxon>
        <taxon>Insecta</taxon>
        <taxon>Pterygota</taxon>
        <taxon>Neoptera</taxon>
        <taxon>Endopterygota</taxon>
        <taxon>Coleoptera</taxon>
        <taxon>Polyphaga</taxon>
        <taxon>Cucujiformia</taxon>
        <taxon>Curculionidae</taxon>
        <taxon>Dryophthorinae</taxon>
        <taxon>Sitophilus</taxon>
    </lineage>
</organism>
<evidence type="ECO:0000256" key="17">
    <source>
        <dbReference type="ARBA" id="ARBA00023180"/>
    </source>
</evidence>
<dbReference type="GO" id="GO:0050508">
    <property type="term" value="F:glucuronosyl-N-acetylglucosaminyl-proteoglycan 4-alpha-N-acetylglucosaminyltransferase activity"/>
    <property type="evidence" value="ECO:0007669"/>
    <property type="project" value="UniProtKB-EC"/>
</dbReference>
<dbReference type="Proteomes" id="UP000504635">
    <property type="component" value="Unplaced"/>
</dbReference>
<proteinExistence type="inferred from homology"/>
<dbReference type="EC" id="2.4.1.224" evidence="6"/>
<keyword evidence="9 20" id="KW-0812">Transmembrane</keyword>
<keyword evidence="11" id="KW-0256">Endoplasmic reticulum</keyword>
<comment type="similarity">
    <text evidence="5">Belongs to the glycosyltransferase 47 family.</text>
</comment>
<dbReference type="InterPro" id="IPR029044">
    <property type="entry name" value="Nucleotide-diphossugar_trans"/>
</dbReference>
<evidence type="ECO:0000256" key="18">
    <source>
        <dbReference type="ARBA" id="ARBA00023211"/>
    </source>
</evidence>
<comment type="cofactor">
    <cofactor evidence="1">
        <name>Mn(2+)</name>
        <dbReference type="ChEBI" id="CHEBI:29035"/>
    </cofactor>
</comment>
<evidence type="ECO:0000256" key="12">
    <source>
        <dbReference type="ARBA" id="ARBA00022968"/>
    </source>
</evidence>
<dbReference type="Gene3D" id="3.90.550.10">
    <property type="entry name" value="Spore Coat Polysaccharide Biosynthesis Protein SpsA, Chain A"/>
    <property type="match status" value="1"/>
</dbReference>
<reference evidence="24" key="1">
    <citation type="submission" date="2025-08" db="UniProtKB">
        <authorList>
            <consortium name="RefSeq"/>
        </authorList>
    </citation>
    <scope>IDENTIFICATION</scope>
    <source>
        <tissue evidence="24">Gonads</tissue>
    </source>
</reference>
<name>A0A6J2Y9E8_SITOR</name>
<sequence length="710" mass="81950">MTLPPKVTISKIQHSFTSNLKYKHFFLGLLFISTIIILSLPFINFSNDPLKHFEKINLNNVHKLVEVKLSLEEPSRSPRDLKCTHWDCFNIYNCGRTGHDRIAVYVYPLRKYVDANGVPVTESISKEYYQLLKAIVSSKYYTSNPEEACIYVPSIDTLNEERILLNFTSQALNQLPYWSNGENHLIFNLVSGRAPDFSTVVPLDVGRALVAGADFDSFSFRYGFDVAMPAYSPLAATMGQIRNVHFKRFRKVISSQLNIDPYYLDVLQSLKASHPQELLLLDACHPHRYVTRCDVIEATHHRYPDVLTSATFCLMFRGERRGQYVLLEAMAANCIPVIVMDAYVMPFENVIDWKRVAIFIMESQLSSLMDVLSGVSEKKVGEMRESLKFLYDTYFSSMEKIVLTALDVIQDRVYPHRAKTYDEWNMLPKEVNYNPLFYPSTAVRSNGFTAVILTYDRVQSLFLLIERLSKVPSLMKIVVVWNNQKKNPPPMSEFPKIAKPINVIKTKANKLSNRFYPYPEIETEAILHIDDDIVMLTSDEVEFAFEVWREFPDRIVGFPSRMHVWNNVTNSWGYESEWLNEISMVLTGAAFLHKYWSYLYTNALPSNIRDWVDEEMNCEDIAMNFLVANITNKPPIKVTPRKKFKCPECTNNEMLSADKGHMEARSNCVDRFAKIFGRMPLNSVEFRADPVLFKDAFPEKLKRFNNIGSL</sequence>
<evidence type="ECO:0000256" key="2">
    <source>
        <dbReference type="ARBA" id="ARBA00004323"/>
    </source>
</evidence>
<evidence type="ECO:0000259" key="21">
    <source>
        <dbReference type="Pfam" id="PF03016"/>
    </source>
</evidence>
<keyword evidence="12" id="KW-0735">Signal-anchor</keyword>
<evidence type="ECO:0000256" key="16">
    <source>
        <dbReference type="ARBA" id="ARBA00023157"/>
    </source>
</evidence>
<dbReference type="OrthoDB" id="5954868at2759"/>
<evidence type="ECO:0000256" key="5">
    <source>
        <dbReference type="ARBA" id="ARBA00010271"/>
    </source>
</evidence>
<evidence type="ECO:0000256" key="19">
    <source>
        <dbReference type="ARBA" id="ARBA00069568"/>
    </source>
</evidence>
<keyword evidence="17" id="KW-0325">Glycoprotein</keyword>
<dbReference type="GeneID" id="115885155"/>
<dbReference type="PANTHER" id="PTHR48261:SF5">
    <property type="entry name" value="EXOSTOSIN GLYCOSYLTRANSFERASE 2"/>
    <property type="match status" value="1"/>
</dbReference>
<keyword evidence="7" id="KW-0328">Glycosyltransferase</keyword>
<evidence type="ECO:0000256" key="7">
    <source>
        <dbReference type="ARBA" id="ARBA00022676"/>
    </source>
</evidence>
<protein>
    <recommendedName>
        <fullName evidence="19">Exostosin-2</fullName>
        <ecNumber evidence="6">2.4.1.224</ecNumber>
    </recommendedName>
</protein>
<keyword evidence="18" id="KW-0464">Manganese</keyword>
<evidence type="ECO:0000259" key="22">
    <source>
        <dbReference type="Pfam" id="PF09258"/>
    </source>
</evidence>
<evidence type="ECO:0000256" key="8">
    <source>
        <dbReference type="ARBA" id="ARBA00022679"/>
    </source>
</evidence>
<evidence type="ECO:0000256" key="9">
    <source>
        <dbReference type="ARBA" id="ARBA00022692"/>
    </source>
</evidence>
<evidence type="ECO:0000313" key="24">
    <source>
        <dbReference type="RefSeq" id="XP_030759809.1"/>
    </source>
</evidence>
<evidence type="ECO:0000313" key="23">
    <source>
        <dbReference type="Proteomes" id="UP000504635"/>
    </source>
</evidence>
<dbReference type="AlphaFoldDB" id="A0A6J2Y9E8"/>
<evidence type="ECO:0000256" key="20">
    <source>
        <dbReference type="SAM" id="Phobius"/>
    </source>
</evidence>
<evidence type="ECO:0000256" key="1">
    <source>
        <dbReference type="ARBA" id="ARBA00001936"/>
    </source>
</evidence>
<comment type="subcellular location">
    <subcellularLocation>
        <location evidence="3">Endoplasmic reticulum membrane</location>
        <topology evidence="3">Single-pass type II membrane protein</topology>
    </subcellularLocation>
    <subcellularLocation>
        <location evidence="2">Golgi apparatus membrane</location>
        <topology evidence="2">Single-pass type II membrane protein</topology>
    </subcellularLocation>
</comment>
<evidence type="ECO:0000256" key="14">
    <source>
        <dbReference type="ARBA" id="ARBA00023034"/>
    </source>
</evidence>
<evidence type="ECO:0000256" key="11">
    <source>
        <dbReference type="ARBA" id="ARBA00022824"/>
    </source>
</evidence>
<dbReference type="FunFam" id="3.90.550.10:FF:000035">
    <property type="entry name" value="Putative Exostosin-2"/>
    <property type="match status" value="1"/>
</dbReference>
<dbReference type="InParanoid" id="A0A6J2Y9E8"/>
<dbReference type="FunCoup" id="A0A6J2Y9E8">
    <property type="interactions" value="892"/>
</dbReference>
<gene>
    <name evidence="24" type="primary">LOC115885155</name>
</gene>
<dbReference type="PANTHER" id="PTHR48261">
    <property type="entry name" value="ACETYLGLUCOSAMINYLTRANSFERASE"/>
    <property type="match status" value="1"/>
</dbReference>